<reference evidence="1 2" key="1">
    <citation type="submission" date="2024-01" db="EMBL/GenBank/DDBJ databases">
        <title>Genome assemblies of Stephania.</title>
        <authorList>
            <person name="Yang L."/>
        </authorList>
    </citation>
    <scope>NUCLEOTIDE SEQUENCE [LARGE SCALE GENOMIC DNA]</scope>
    <source>
        <strain evidence="1">JXDWG</strain>
        <tissue evidence="1">Leaf</tissue>
    </source>
</reference>
<sequence length="95" mass="11214">MVDQFIIETENGDTLIREFDPYPRTSSSLYLHLLHNREANIFPHFYSQIITPYASNGVNIHLHKRTDVIPNCHSNIRIHKAHRKFVEAYPHLHLI</sequence>
<protein>
    <submittedName>
        <fullName evidence="1">Uncharacterized protein</fullName>
    </submittedName>
</protein>
<dbReference type="EMBL" id="JBBNAG010000011">
    <property type="protein sequence ID" value="KAK9094992.1"/>
    <property type="molecule type" value="Genomic_DNA"/>
</dbReference>
<organism evidence="1 2">
    <name type="scientific">Stephania cephalantha</name>
    <dbReference type="NCBI Taxonomy" id="152367"/>
    <lineage>
        <taxon>Eukaryota</taxon>
        <taxon>Viridiplantae</taxon>
        <taxon>Streptophyta</taxon>
        <taxon>Embryophyta</taxon>
        <taxon>Tracheophyta</taxon>
        <taxon>Spermatophyta</taxon>
        <taxon>Magnoliopsida</taxon>
        <taxon>Ranunculales</taxon>
        <taxon>Menispermaceae</taxon>
        <taxon>Menispermoideae</taxon>
        <taxon>Cissampelideae</taxon>
        <taxon>Stephania</taxon>
    </lineage>
</organism>
<proteinExistence type="predicted"/>
<evidence type="ECO:0000313" key="1">
    <source>
        <dbReference type="EMBL" id="KAK9094992.1"/>
    </source>
</evidence>
<accession>A0AAP0HS31</accession>
<dbReference type="Proteomes" id="UP001419268">
    <property type="component" value="Unassembled WGS sequence"/>
</dbReference>
<comment type="caution">
    <text evidence="1">The sequence shown here is derived from an EMBL/GenBank/DDBJ whole genome shotgun (WGS) entry which is preliminary data.</text>
</comment>
<dbReference type="AlphaFoldDB" id="A0AAP0HS31"/>
<evidence type="ECO:0000313" key="2">
    <source>
        <dbReference type="Proteomes" id="UP001419268"/>
    </source>
</evidence>
<gene>
    <name evidence="1" type="ORF">Scep_026461</name>
</gene>
<keyword evidence="2" id="KW-1185">Reference proteome</keyword>
<name>A0AAP0HS31_9MAGN</name>